<dbReference type="RefSeq" id="WP_176965017.1">
    <property type="nucleotide sequence ID" value="NZ_CP058215.1"/>
</dbReference>
<dbReference type="AlphaFoldDB" id="A0A7D5I530"/>
<dbReference type="GeneID" id="55821355"/>
<dbReference type="OrthoDB" id="147999at2157"/>
<protein>
    <submittedName>
        <fullName evidence="1">Uncharacterized protein</fullName>
    </submittedName>
</protein>
<sequence length="167" mass="19421">MSYTYDPKNNTLFHKKTELPLDGLEKNFIGACSKCNADVFSISYHTYHDQNAVAAKCTNCGQMYAILYDALWNWTGEHMIRYNCPNSANPEKESSHATENEYYECTNEELKTLQSIPKKKLETVFTPAEIDTLFAKAAGKKHVRQYLYRARKKFDDFNELFDIYLKI</sequence>
<accession>A0A7D5I530</accession>
<dbReference type="EMBL" id="CP058215">
    <property type="protein sequence ID" value="QLC49961.1"/>
    <property type="molecule type" value="Genomic_DNA"/>
</dbReference>
<organism evidence="1 2">
    <name type="scientific">Methanolobus zinderi</name>
    <dbReference type="NCBI Taxonomy" id="536044"/>
    <lineage>
        <taxon>Archaea</taxon>
        <taxon>Methanobacteriati</taxon>
        <taxon>Methanobacteriota</taxon>
        <taxon>Stenosarchaea group</taxon>
        <taxon>Methanomicrobia</taxon>
        <taxon>Methanosarcinales</taxon>
        <taxon>Methanosarcinaceae</taxon>
        <taxon>Methanolobus</taxon>
    </lineage>
</organism>
<evidence type="ECO:0000313" key="2">
    <source>
        <dbReference type="Proteomes" id="UP000509594"/>
    </source>
</evidence>
<keyword evidence="2" id="KW-1185">Reference proteome</keyword>
<name>A0A7D5I530_9EURY</name>
<dbReference type="KEGG" id="mzi:HWN40_06730"/>
<gene>
    <name evidence="1" type="ORF">HWN40_06730</name>
</gene>
<reference evidence="1 2" key="1">
    <citation type="submission" date="2020-06" db="EMBL/GenBank/DDBJ databases">
        <title>Methanolobus halotolerans sp. nov., isolated from a saline lake Tus in Siberia.</title>
        <authorList>
            <person name="Shen Y."/>
            <person name="Chen S.-C."/>
            <person name="Lai M.-C."/>
            <person name="Huang H.-H."/>
            <person name="Chiu H.-H."/>
            <person name="Tang S.-L."/>
            <person name="Rogozin D.Y."/>
            <person name="Degermendzhy A.G."/>
        </authorList>
    </citation>
    <scope>NUCLEOTIDE SEQUENCE [LARGE SCALE GENOMIC DNA]</scope>
    <source>
        <strain evidence="1 2">DSM 21339</strain>
    </source>
</reference>
<proteinExistence type="predicted"/>
<evidence type="ECO:0000313" key="1">
    <source>
        <dbReference type="EMBL" id="QLC49961.1"/>
    </source>
</evidence>
<dbReference type="Proteomes" id="UP000509594">
    <property type="component" value="Chromosome"/>
</dbReference>